<dbReference type="OrthoDB" id="871140at2"/>
<dbReference type="NCBIfam" id="TIGR00544">
    <property type="entry name" value="lgt"/>
    <property type="match status" value="1"/>
</dbReference>
<evidence type="ECO:0000256" key="6">
    <source>
        <dbReference type="ARBA" id="ARBA00023136"/>
    </source>
</evidence>
<comment type="catalytic activity">
    <reaction evidence="7">
        <text>L-cysteinyl-[prolipoprotein] + a 1,2-diacyl-sn-glycero-3-phospho-(1'-sn-glycerol) = an S-1,2-diacyl-sn-glyceryl-L-cysteinyl-[prolipoprotein] + sn-glycerol 1-phosphate + H(+)</text>
        <dbReference type="Rhea" id="RHEA:56712"/>
        <dbReference type="Rhea" id="RHEA-COMP:14679"/>
        <dbReference type="Rhea" id="RHEA-COMP:14680"/>
        <dbReference type="ChEBI" id="CHEBI:15378"/>
        <dbReference type="ChEBI" id="CHEBI:29950"/>
        <dbReference type="ChEBI" id="CHEBI:57685"/>
        <dbReference type="ChEBI" id="CHEBI:64716"/>
        <dbReference type="ChEBI" id="CHEBI:140658"/>
        <dbReference type="EC" id="2.5.1.145"/>
    </reaction>
</comment>
<comment type="subcellular location">
    <subcellularLocation>
        <location evidence="7">Cell membrane</location>
        <topology evidence="7">Multi-pass membrane protein</topology>
    </subcellularLocation>
</comment>
<dbReference type="AlphaFoldDB" id="A0A2A4G6K7"/>
<dbReference type="GO" id="GO:0042158">
    <property type="term" value="P:lipoprotein biosynthetic process"/>
    <property type="evidence" value="ECO:0007669"/>
    <property type="project" value="UniProtKB-UniRule"/>
</dbReference>
<keyword evidence="6 7" id="KW-0472">Membrane</keyword>
<dbReference type="HAMAP" id="MF_01147">
    <property type="entry name" value="Lgt"/>
    <property type="match status" value="1"/>
</dbReference>
<comment type="pathway">
    <text evidence="7">Protein modification; lipoprotein biosynthesis (diacylglyceryl transfer).</text>
</comment>
<dbReference type="PANTHER" id="PTHR30589:SF0">
    <property type="entry name" value="PHOSPHATIDYLGLYCEROL--PROLIPOPROTEIN DIACYLGLYCERYL TRANSFERASE"/>
    <property type="match status" value="1"/>
</dbReference>
<evidence type="ECO:0000256" key="7">
    <source>
        <dbReference type="HAMAP-Rule" id="MF_01147"/>
    </source>
</evidence>
<reference evidence="8 9" key="1">
    <citation type="submission" date="2017-04" db="EMBL/GenBank/DDBJ databases">
        <title>A new member of the family Flavobacteriaceae isolated from ascidians.</title>
        <authorList>
            <person name="Chen L."/>
        </authorList>
    </citation>
    <scope>NUCLEOTIDE SEQUENCE [LARGE SCALE GENOMIC DNA]</scope>
    <source>
        <strain evidence="8 9">HQA918</strain>
    </source>
</reference>
<feature type="transmembrane region" description="Helical" evidence="7">
    <location>
        <begin position="133"/>
        <end position="153"/>
    </location>
</feature>
<dbReference type="EC" id="2.5.1.145" evidence="7"/>
<dbReference type="RefSeq" id="WP_097442796.1">
    <property type="nucleotide sequence ID" value="NZ_NBWU01000004.1"/>
</dbReference>
<dbReference type="GO" id="GO:0005886">
    <property type="term" value="C:plasma membrane"/>
    <property type="evidence" value="ECO:0007669"/>
    <property type="project" value="UniProtKB-SubCell"/>
</dbReference>
<name>A0A2A4G6K7_9FLAO</name>
<dbReference type="PROSITE" id="PS01311">
    <property type="entry name" value="LGT"/>
    <property type="match status" value="1"/>
</dbReference>
<evidence type="ECO:0000313" key="9">
    <source>
        <dbReference type="Proteomes" id="UP000219559"/>
    </source>
</evidence>
<keyword evidence="9" id="KW-1185">Reference proteome</keyword>
<dbReference type="UniPathway" id="UPA00664"/>
<keyword evidence="4 7" id="KW-0812">Transmembrane</keyword>
<evidence type="ECO:0000313" key="8">
    <source>
        <dbReference type="EMBL" id="PCE64071.1"/>
    </source>
</evidence>
<evidence type="ECO:0000256" key="2">
    <source>
        <dbReference type="ARBA" id="ARBA00022475"/>
    </source>
</evidence>
<feature type="transmembrane region" description="Helical" evidence="7">
    <location>
        <begin position="58"/>
        <end position="80"/>
    </location>
</feature>
<accession>A0A2A4G6K7</accession>
<evidence type="ECO:0000256" key="4">
    <source>
        <dbReference type="ARBA" id="ARBA00022692"/>
    </source>
</evidence>
<organism evidence="8 9">
    <name type="scientific">Sediminicola luteus</name>
    <dbReference type="NCBI Taxonomy" id="319238"/>
    <lineage>
        <taxon>Bacteria</taxon>
        <taxon>Pseudomonadati</taxon>
        <taxon>Bacteroidota</taxon>
        <taxon>Flavobacteriia</taxon>
        <taxon>Flavobacteriales</taxon>
        <taxon>Flavobacteriaceae</taxon>
        <taxon>Sediminicola</taxon>
    </lineage>
</organism>
<feature type="transmembrane region" description="Helical" evidence="7">
    <location>
        <begin position="251"/>
        <end position="268"/>
    </location>
</feature>
<evidence type="ECO:0000256" key="3">
    <source>
        <dbReference type="ARBA" id="ARBA00022679"/>
    </source>
</evidence>
<feature type="transmembrane region" description="Helical" evidence="7">
    <location>
        <begin position="187"/>
        <end position="204"/>
    </location>
</feature>
<feature type="transmembrane region" description="Helical" evidence="7">
    <location>
        <begin position="213"/>
        <end position="231"/>
    </location>
</feature>
<feature type="transmembrane region" description="Helical" evidence="7">
    <location>
        <begin position="100"/>
        <end position="126"/>
    </location>
</feature>
<keyword evidence="2 7" id="KW-1003">Cell membrane</keyword>
<protein>
    <recommendedName>
        <fullName evidence="7">Phosphatidylglycerol--prolipoprotein diacylglyceryl transferase</fullName>
        <ecNumber evidence="7">2.5.1.145</ecNumber>
    </recommendedName>
</protein>
<feature type="binding site" evidence="7">
    <location>
        <position position="152"/>
    </location>
    <ligand>
        <name>a 1,2-diacyl-sn-glycero-3-phospho-(1'-sn-glycerol)</name>
        <dbReference type="ChEBI" id="CHEBI:64716"/>
    </ligand>
</feature>
<comment type="caution">
    <text evidence="8">The sequence shown here is derived from an EMBL/GenBank/DDBJ whole genome shotgun (WGS) entry which is preliminary data.</text>
</comment>
<dbReference type="PANTHER" id="PTHR30589">
    <property type="entry name" value="PROLIPOPROTEIN DIACYLGLYCERYL TRANSFERASE"/>
    <property type="match status" value="1"/>
</dbReference>
<dbReference type="EMBL" id="NBWU01000004">
    <property type="protein sequence ID" value="PCE64071.1"/>
    <property type="molecule type" value="Genomic_DNA"/>
</dbReference>
<dbReference type="InterPro" id="IPR001640">
    <property type="entry name" value="Lgt"/>
</dbReference>
<keyword evidence="3 7" id="KW-0808">Transferase</keyword>
<proteinExistence type="inferred from homology"/>
<sequence length="275" mass="31494">MNDFIIHWDLDPVIVWITDGVPLKYYGLFFISGLFWALGLERRIYKMEHVPVERLDQLFIYVVFGIVIGARLGHCLFYEAEYYLAHPLEMLLPIKKMGDGYVFIGYQGLASHGGTLGVLIALGLFCKNYKMHYLWVLDRIALVAPIVGAGIRLGNFMNSEIYGKPTNGNWGVVFERDDLIPRHPTQLYEALAYLLIFMVLRYLYTHKGLGKNLGATLGLALALVFTARFFLEFFKENQVGFEAEMVLNMGQWLSLPFVVIGLLLFFFGKRLSDRK</sequence>
<dbReference type="GO" id="GO:0008961">
    <property type="term" value="F:phosphatidylglycerol-prolipoprotein diacylglyceryl transferase activity"/>
    <property type="evidence" value="ECO:0007669"/>
    <property type="project" value="UniProtKB-UniRule"/>
</dbReference>
<keyword evidence="5 7" id="KW-1133">Transmembrane helix</keyword>
<evidence type="ECO:0000256" key="1">
    <source>
        <dbReference type="ARBA" id="ARBA00007150"/>
    </source>
</evidence>
<comment type="similarity">
    <text evidence="1 7">Belongs to the Lgt family.</text>
</comment>
<gene>
    <name evidence="7" type="primary">lgt</name>
    <name evidence="8" type="ORF">B7P33_12590</name>
</gene>
<feature type="transmembrane region" description="Helical" evidence="7">
    <location>
        <begin position="20"/>
        <end position="38"/>
    </location>
</feature>
<comment type="function">
    <text evidence="7">Catalyzes the transfer of the diacylglyceryl group from phosphatidylglycerol to the sulfhydryl group of the N-terminal cysteine of a prolipoprotein, the first step in the formation of mature lipoproteins.</text>
</comment>
<keyword evidence="8" id="KW-0449">Lipoprotein</keyword>
<dbReference type="Proteomes" id="UP000219559">
    <property type="component" value="Unassembled WGS sequence"/>
</dbReference>
<evidence type="ECO:0000256" key="5">
    <source>
        <dbReference type="ARBA" id="ARBA00022989"/>
    </source>
</evidence>
<dbReference type="Pfam" id="PF01790">
    <property type="entry name" value="LGT"/>
    <property type="match status" value="1"/>
</dbReference>